<sequence>MGSGLLLIILGYLIKEKKMTLLIAGYNTSSKKKKAEYDTEALSKEREKFLHCYIERGAE</sequence>
<reference evidence="1 2" key="1">
    <citation type="submission" date="2019-04" db="EMBL/GenBank/DDBJ databases">
        <title>Isachenkonia alkalipeptolytica gen. nov. sp. nov. a new anaerobic, alkiliphilic organothrophic bacterium capable to reduce synthesized ferrihydrite isolated from a soda lake.</title>
        <authorList>
            <person name="Toshchakov S.V."/>
            <person name="Zavarzina D.G."/>
            <person name="Zhilina T.N."/>
            <person name="Kostrikina N.A."/>
            <person name="Kublanov I.V."/>
        </authorList>
    </citation>
    <scope>NUCLEOTIDE SEQUENCE [LARGE SCALE GENOMIC DNA]</scope>
    <source>
        <strain evidence="1 2">Z-1701</strain>
    </source>
</reference>
<dbReference type="RefSeq" id="WP_160720553.1">
    <property type="nucleotide sequence ID" value="NZ_SUMG01000006.1"/>
</dbReference>
<organism evidence="1 2">
    <name type="scientific">Isachenkonia alkalipeptolytica</name>
    <dbReference type="NCBI Taxonomy" id="2565777"/>
    <lineage>
        <taxon>Bacteria</taxon>
        <taxon>Bacillati</taxon>
        <taxon>Bacillota</taxon>
        <taxon>Clostridia</taxon>
        <taxon>Eubacteriales</taxon>
        <taxon>Clostridiaceae</taxon>
        <taxon>Isachenkonia</taxon>
    </lineage>
</organism>
<dbReference type="Pfam" id="PF12650">
    <property type="entry name" value="DUF3784"/>
    <property type="match status" value="1"/>
</dbReference>
<accession>A0AA44BDR6</accession>
<dbReference type="Proteomes" id="UP000449710">
    <property type="component" value="Unassembled WGS sequence"/>
</dbReference>
<evidence type="ECO:0000313" key="2">
    <source>
        <dbReference type="Proteomes" id="UP000449710"/>
    </source>
</evidence>
<evidence type="ECO:0000313" key="1">
    <source>
        <dbReference type="EMBL" id="NBG88227.1"/>
    </source>
</evidence>
<comment type="caution">
    <text evidence="1">The sequence shown here is derived from an EMBL/GenBank/DDBJ whole genome shotgun (WGS) entry which is preliminary data.</text>
</comment>
<dbReference type="InterPro" id="IPR017259">
    <property type="entry name" value="UCP037672"/>
</dbReference>
<keyword evidence="2" id="KW-1185">Reference proteome</keyword>
<protein>
    <submittedName>
        <fullName evidence="1">DUF3784 domain-containing protein</fullName>
    </submittedName>
</protein>
<dbReference type="EMBL" id="SUMG01000006">
    <property type="protein sequence ID" value="NBG88227.1"/>
    <property type="molecule type" value="Genomic_DNA"/>
</dbReference>
<dbReference type="AlphaFoldDB" id="A0AA44BDR6"/>
<name>A0AA44BDR6_9CLOT</name>
<proteinExistence type="predicted"/>
<gene>
    <name evidence="1" type="ORF">ISALK_06910</name>
</gene>